<dbReference type="SUPFAM" id="SSF53850">
    <property type="entry name" value="Periplasmic binding protein-like II"/>
    <property type="match status" value="1"/>
</dbReference>
<evidence type="ECO:0000313" key="7">
    <source>
        <dbReference type="Proteomes" id="UP000051324"/>
    </source>
</evidence>
<dbReference type="Gene3D" id="3.40.190.10">
    <property type="entry name" value="Periplasmic binding protein-like II"/>
    <property type="match status" value="1"/>
</dbReference>
<evidence type="ECO:0000256" key="1">
    <source>
        <dbReference type="ARBA" id="ARBA00005695"/>
    </source>
</evidence>
<dbReference type="OrthoDB" id="9796817at2"/>
<keyword evidence="2" id="KW-0813">Transport</keyword>
<evidence type="ECO:0000256" key="2">
    <source>
        <dbReference type="ARBA" id="ARBA00022448"/>
    </source>
</evidence>
<dbReference type="InterPro" id="IPR039424">
    <property type="entry name" value="SBP_5"/>
</dbReference>
<dbReference type="AlphaFoldDB" id="A0A0R1U735"/>
<evidence type="ECO:0000313" key="6">
    <source>
        <dbReference type="EMBL" id="KRL87306.1"/>
    </source>
</evidence>
<dbReference type="RefSeq" id="WP_025087004.1">
    <property type="nucleotide sequence ID" value="NZ_AZFT01000004.1"/>
</dbReference>
<dbReference type="PATRIC" id="fig|1423724.4.peg.1801"/>
<comment type="similarity">
    <text evidence="1">Belongs to the bacterial solute-binding protein 5 family.</text>
</comment>
<organism evidence="6 7">
    <name type="scientific">Ligilactobacillus apodemi DSM 16634 = JCM 16172</name>
    <dbReference type="NCBI Taxonomy" id="1423724"/>
    <lineage>
        <taxon>Bacteria</taxon>
        <taxon>Bacillati</taxon>
        <taxon>Bacillota</taxon>
        <taxon>Bacilli</taxon>
        <taxon>Lactobacillales</taxon>
        <taxon>Lactobacillaceae</taxon>
        <taxon>Ligilactobacillus</taxon>
    </lineage>
</organism>
<dbReference type="EMBL" id="AZFT01000004">
    <property type="protein sequence ID" value="KRL87306.1"/>
    <property type="molecule type" value="Genomic_DNA"/>
</dbReference>
<feature type="chain" id="PRO_5039275972" evidence="4">
    <location>
        <begin position="21"/>
        <end position="574"/>
    </location>
</feature>
<name>A0A0R1U735_9LACO</name>
<dbReference type="InterPro" id="IPR000914">
    <property type="entry name" value="SBP_5_dom"/>
</dbReference>
<evidence type="ECO:0000256" key="3">
    <source>
        <dbReference type="ARBA" id="ARBA00022729"/>
    </source>
</evidence>
<dbReference type="GO" id="GO:1904680">
    <property type="term" value="F:peptide transmembrane transporter activity"/>
    <property type="evidence" value="ECO:0007669"/>
    <property type="project" value="TreeGrafter"/>
</dbReference>
<dbReference type="Gene3D" id="3.10.105.10">
    <property type="entry name" value="Dipeptide-binding Protein, Domain 3"/>
    <property type="match status" value="1"/>
</dbReference>
<dbReference type="eggNOG" id="COG0747">
    <property type="taxonomic scope" value="Bacteria"/>
</dbReference>
<dbReference type="GO" id="GO:0042597">
    <property type="term" value="C:periplasmic space"/>
    <property type="evidence" value="ECO:0007669"/>
    <property type="project" value="UniProtKB-ARBA"/>
</dbReference>
<reference evidence="6 7" key="1">
    <citation type="journal article" date="2015" name="Genome Announc.">
        <title>Expanding the biotechnology potential of lactobacilli through comparative genomics of 213 strains and associated genera.</title>
        <authorList>
            <person name="Sun Z."/>
            <person name="Harris H.M."/>
            <person name="McCann A."/>
            <person name="Guo C."/>
            <person name="Argimon S."/>
            <person name="Zhang W."/>
            <person name="Yang X."/>
            <person name="Jeffery I.B."/>
            <person name="Cooney J.C."/>
            <person name="Kagawa T.F."/>
            <person name="Liu W."/>
            <person name="Song Y."/>
            <person name="Salvetti E."/>
            <person name="Wrobel A."/>
            <person name="Rasinkangas P."/>
            <person name="Parkhill J."/>
            <person name="Rea M.C."/>
            <person name="O'Sullivan O."/>
            <person name="Ritari J."/>
            <person name="Douillard F.P."/>
            <person name="Paul Ross R."/>
            <person name="Yang R."/>
            <person name="Briner A.E."/>
            <person name="Felis G.E."/>
            <person name="de Vos W.M."/>
            <person name="Barrangou R."/>
            <person name="Klaenhammer T.R."/>
            <person name="Caufield P.W."/>
            <person name="Cui Y."/>
            <person name="Zhang H."/>
            <person name="O'Toole P.W."/>
        </authorList>
    </citation>
    <scope>NUCLEOTIDE SEQUENCE [LARGE SCALE GENOMIC DNA]</scope>
    <source>
        <strain evidence="6 7">DSM 16634</strain>
    </source>
</reference>
<evidence type="ECO:0000256" key="4">
    <source>
        <dbReference type="SAM" id="SignalP"/>
    </source>
</evidence>
<feature type="signal peptide" evidence="4">
    <location>
        <begin position="1"/>
        <end position="20"/>
    </location>
</feature>
<evidence type="ECO:0000259" key="5">
    <source>
        <dbReference type="Pfam" id="PF00496"/>
    </source>
</evidence>
<keyword evidence="7" id="KW-1185">Reference proteome</keyword>
<dbReference type="PANTHER" id="PTHR30290">
    <property type="entry name" value="PERIPLASMIC BINDING COMPONENT OF ABC TRANSPORTER"/>
    <property type="match status" value="1"/>
</dbReference>
<feature type="domain" description="Solute-binding protein family 5" evidence="5">
    <location>
        <begin position="104"/>
        <end position="481"/>
    </location>
</feature>
<dbReference type="InterPro" id="IPR030678">
    <property type="entry name" value="Peptide/Ni-bd"/>
</dbReference>
<dbReference type="GO" id="GO:0043190">
    <property type="term" value="C:ATP-binding cassette (ABC) transporter complex"/>
    <property type="evidence" value="ECO:0007669"/>
    <property type="project" value="InterPro"/>
</dbReference>
<dbReference type="PANTHER" id="PTHR30290:SF9">
    <property type="entry name" value="OLIGOPEPTIDE-BINDING PROTEIN APPA"/>
    <property type="match status" value="1"/>
</dbReference>
<dbReference type="Proteomes" id="UP000051324">
    <property type="component" value="Unassembled WGS sequence"/>
</dbReference>
<accession>A0A0R1U735</accession>
<dbReference type="Pfam" id="PF00496">
    <property type="entry name" value="SBP_bac_5"/>
    <property type="match status" value="1"/>
</dbReference>
<dbReference type="PIRSF" id="PIRSF002741">
    <property type="entry name" value="MppA"/>
    <property type="match status" value="1"/>
</dbReference>
<comment type="caution">
    <text evidence="6">The sequence shown here is derived from an EMBL/GenBank/DDBJ whole genome shotgun (WGS) entry which is preliminary data.</text>
</comment>
<proteinExistence type="inferred from homology"/>
<dbReference type="STRING" id="1423724.FC32_GL001729"/>
<sequence>MKNKGLMKGLVALTTSVVLSATFVSDVQALSFPTTYTNHKKSLKGGTLRVGYVSDSAFKGVFANELQSDSPTADVAGFGWQDLFKVDKNYRYVKGGLADVSFDRKEKTATVKIGKNVNWSDGHPVEAKDFTYTYEVIANKQTDSASYNDQVKDIEGMEEYHNGQADHISGVEEKDNKTVVLHYKKMTPDMYFSGSGYIVDVVEPYHYLKDVPFDQLASSDKVQKHPLFYGPWTMKNIVKGESIEWVPNKYYGGPKPKLDKITVELVATNKAVSALKAHKYDILLKESPGVYNKIKNLKDYKVLGEKALTYTYLGFKVGHADKDGNSVMDRKTPVRDRTLRQAMAYAMNTEQLDKKLYHGIRYRGNTLIPDALGKWNDHRQKGYPLNLKKANNLLDKAGYKMQKDGYRTLPDGKKFTLRFLYDGDALVARNYMEQWKKIGVKVKLKDDRIQNFNTFTEELLNDGKGWDLWMSGWDITGAPTHEAKSYATSSPYNFAHFTTKENTALIDSLSSEKAFDQDYQLKQFYKWQAYMNKEAYVVPRDFEYYTYPVSKKVKGYTLDPEKSYWVWSNVSLTK</sequence>
<dbReference type="GO" id="GO:0015833">
    <property type="term" value="P:peptide transport"/>
    <property type="evidence" value="ECO:0007669"/>
    <property type="project" value="TreeGrafter"/>
</dbReference>
<gene>
    <name evidence="6" type="ORF">FC32_GL001729</name>
</gene>
<keyword evidence="3 4" id="KW-0732">Signal</keyword>
<protein>
    <submittedName>
        <fullName evidence="6">ABC-type oligopeptide transport system, periplasmic component</fullName>
    </submittedName>
</protein>